<dbReference type="Gene3D" id="2.60.40.10">
    <property type="entry name" value="Immunoglobulins"/>
    <property type="match status" value="1"/>
</dbReference>
<dbReference type="STRING" id="1194090.SAMN05443144_10545"/>
<dbReference type="Proteomes" id="UP000184041">
    <property type="component" value="Unassembled WGS sequence"/>
</dbReference>
<dbReference type="AlphaFoldDB" id="A0A1M4YES1"/>
<keyword evidence="3" id="KW-1185">Reference proteome</keyword>
<dbReference type="EMBL" id="FQUS01000005">
    <property type="protein sequence ID" value="SHF04235.1"/>
    <property type="molecule type" value="Genomic_DNA"/>
</dbReference>
<protein>
    <recommendedName>
        <fullName evidence="1">Type 9 secretion system plug protein N-terminal domain-containing protein</fullName>
    </recommendedName>
</protein>
<dbReference type="InterPro" id="IPR031345">
    <property type="entry name" value="T9SS_Plug_N"/>
</dbReference>
<gene>
    <name evidence="2" type="ORF">SAMN05443144_10545</name>
</gene>
<dbReference type="SUPFAM" id="SSF81296">
    <property type="entry name" value="E set domains"/>
    <property type="match status" value="1"/>
</dbReference>
<evidence type="ECO:0000259" key="1">
    <source>
        <dbReference type="Pfam" id="PF17116"/>
    </source>
</evidence>
<evidence type="ECO:0000313" key="2">
    <source>
        <dbReference type="EMBL" id="SHF04235.1"/>
    </source>
</evidence>
<dbReference type="InterPro" id="IPR014756">
    <property type="entry name" value="Ig_E-set"/>
</dbReference>
<organism evidence="2 3">
    <name type="scientific">Fodinibius roseus</name>
    <dbReference type="NCBI Taxonomy" id="1194090"/>
    <lineage>
        <taxon>Bacteria</taxon>
        <taxon>Pseudomonadati</taxon>
        <taxon>Balneolota</taxon>
        <taxon>Balneolia</taxon>
        <taxon>Balneolales</taxon>
        <taxon>Balneolaceae</taxon>
        <taxon>Fodinibius</taxon>
    </lineage>
</organism>
<dbReference type="RefSeq" id="WP_073060728.1">
    <property type="nucleotide sequence ID" value="NZ_FQUS01000005.1"/>
</dbReference>
<feature type="domain" description="Type 9 secretion system plug protein N-terminal" evidence="1">
    <location>
        <begin position="47"/>
        <end position="171"/>
    </location>
</feature>
<proteinExistence type="predicted"/>
<dbReference type="InterPro" id="IPR013783">
    <property type="entry name" value="Ig-like_fold"/>
</dbReference>
<sequence>MPFLLLATFAGCKVPESTDTATADQQQEEGYQEPFALAVQQSPPQNIRSLQLHPRERPGRPPVVTLGTDEQLILSFDDLSPQSRQYRVQVTHRNRNWMQSTIPASAYLEGFSYTHIQQSEQSLTRDPSYRHVEYPFPNDKLKPKVSGNYLLEVYEYQGDRLLFSMPFFVTEDEGYLETRIETLFAQRQDSRPLHQLLSSFRYPGFVEFPQFDLSLSYVQNQFWGRMRAADFLSTAEPGHITGRLDREAAFLADEAFRLLDIRAFDADGRRITEYQPGTRPPTLILRRDVQNLDMDLNPPFSPTQHIGALVDDRSGRYARVRFSLEAGRSVSPSDELHIVGDFNNWMISNANKMRFDASEGLWKAEALIKQGTYAYKYVRVTQNTIDNLSLEQSFRPVRQQYLSFVYFKDPDQQFDRLLNTEQVSYR</sequence>
<name>A0A1M4YES1_9BACT</name>
<evidence type="ECO:0000313" key="3">
    <source>
        <dbReference type="Proteomes" id="UP000184041"/>
    </source>
</evidence>
<accession>A0A1M4YES1</accession>
<dbReference type="Pfam" id="PF17116">
    <property type="entry name" value="T9SS_plug_1st"/>
    <property type="match status" value="1"/>
</dbReference>
<reference evidence="2 3" key="1">
    <citation type="submission" date="2016-11" db="EMBL/GenBank/DDBJ databases">
        <authorList>
            <person name="Jaros S."/>
            <person name="Januszkiewicz K."/>
            <person name="Wedrychowicz H."/>
        </authorList>
    </citation>
    <scope>NUCLEOTIDE SEQUENCE [LARGE SCALE GENOMIC DNA]</scope>
    <source>
        <strain evidence="2 3">DSM 21986</strain>
    </source>
</reference>